<keyword evidence="1" id="KW-1133">Transmembrane helix</keyword>
<dbReference type="EMBL" id="AP026966">
    <property type="protein sequence ID" value="BDT57370.1"/>
    <property type="molecule type" value="Genomic_DNA"/>
</dbReference>
<protein>
    <recommendedName>
        <fullName evidence="4">Transmembrane protein</fullName>
    </recommendedName>
</protein>
<evidence type="ECO:0000256" key="1">
    <source>
        <dbReference type="SAM" id="Phobius"/>
    </source>
</evidence>
<evidence type="ECO:0008006" key="4">
    <source>
        <dbReference type="Google" id="ProtNLM"/>
    </source>
</evidence>
<reference evidence="2" key="1">
    <citation type="submission" date="2022-11" db="EMBL/GenBank/DDBJ databases">
        <title>Isolation and characterization of PLA-degrading bacterium Massilia sp. from Antarctic soil.</title>
        <authorList>
            <person name="Sato K."/>
            <person name="Gomez-Fuentes C."/>
            <person name="Ahmad S.A."/>
            <person name="Zulkharnain A."/>
        </authorList>
    </citation>
    <scope>NUCLEOTIDE SEQUENCE</scope>
    <source>
        <strain evidence="2">N-3</strain>
    </source>
</reference>
<feature type="transmembrane region" description="Helical" evidence="1">
    <location>
        <begin position="39"/>
        <end position="60"/>
    </location>
</feature>
<keyword evidence="1" id="KW-0812">Transmembrane</keyword>
<feature type="transmembrane region" description="Helical" evidence="1">
    <location>
        <begin position="67"/>
        <end position="87"/>
    </location>
</feature>
<keyword evidence="1" id="KW-0472">Membrane</keyword>
<evidence type="ECO:0000313" key="3">
    <source>
        <dbReference type="Proteomes" id="UP001163336"/>
    </source>
</evidence>
<dbReference type="RefSeq" id="WP_281912644.1">
    <property type="nucleotide sequence ID" value="NZ_AP026966.1"/>
</dbReference>
<organism evidence="2 3">
    <name type="scientific">Massilia varians</name>
    <dbReference type="NCBI Taxonomy" id="457921"/>
    <lineage>
        <taxon>Bacteria</taxon>
        <taxon>Pseudomonadati</taxon>
        <taxon>Pseudomonadota</taxon>
        <taxon>Betaproteobacteria</taxon>
        <taxon>Burkholderiales</taxon>
        <taxon>Oxalobacteraceae</taxon>
        <taxon>Telluria group</taxon>
        <taxon>Massilia</taxon>
    </lineage>
</organism>
<accession>A0ABM8C2I2</accession>
<feature type="transmembrane region" description="Helical" evidence="1">
    <location>
        <begin position="93"/>
        <end position="112"/>
    </location>
</feature>
<sequence>MKNFAKIAILFVFAVLLLDIAFDAADFMSFNIDGDRVDGPLGALLAVLFAGGGLVIAGVVMLVVGAVLAVVFAGVGVIVVGALGFAALAVALALSPLLLPLLVPVAIIWYLVSRSRKTPIEQPMKPAQPAA</sequence>
<gene>
    <name evidence="2" type="ORF">MasN3_08640</name>
</gene>
<keyword evidence="3" id="KW-1185">Reference proteome</keyword>
<proteinExistence type="predicted"/>
<dbReference type="Proteomes" id="UP001163336">
    <property type="component" value="Chromosome"/>
</dbReference>
<name>A0ABM8C2I2_9BURK</name>
<evidence type="ECO:0000313" key="2">
    <source>
        <dbReference type="EMBL" id="BDT57370.1"/>
    </source>
</evidence>